<dbReference type="Pfam" id="PF00672">
    <property type="entry name" value="HAMP"/>
    <property type="match status" value="1"/>
</dbReference>
<dbReference type="CDD" id="cd06225">
    <property type="entry name" value="HAMP"/>
    <property type="match status" value="1"/>
</dbReference>
<feature type="transmembrane region" description="Helical" evidence="7">
    <location>
        <begin position="192"/>
        <end position="211"/>
    </location>
</feature>
<dbReference type="SMART" id="SM00283">
    <property type="entry name" value="MA"/>
    <property type="match status" value="1"/>
</dbReference>
<reference evidence="10" key="2">
    <citation type="submission" date="2020-09" db="EMBL/GenBank/DDBJ databases">
        <authorList>
            <person name="Sun Q."/>
            <person name="Zhou Y."/>
        </authorList>
    </citation>
    <scope>NUCLEOTIDE SEQUENCE</scope>
    <source>
        <strain evidence="10">CGMCC 1.10998</strain>
    </source>
</reference>
<gene>
    <name evidence="10" type="primary">tar</name>
    <name evidence="10" type="ORF">GCM10011396_05550</name>
</gene>
<evidence type="ECO:0000259" key="8">
    <source>
        <dbReference type="PROSITE" id="PS50111"/>
    </source>
</evidence>
<comment type="caution">
    <text evidence="10">The sequence shown here is derived from an EMBL/GenBank/DDBJ whole genome shotgun (WGS) entry which is preliminary data.</text>
</comment>
<dbReference type="Pfam" id="PF12729">
    <property type="entry name" value="4HB_MCP_1"/>
    <property type="match status" value="1"/>
</dbReference>
<keyword evidence="7" id="KW-0812">Transmembrane</keyword>
<feature type="domain" description="Methyl-accepting transducer" evidence="8">
    <location>
        <begin position="270"/>
        <end position="499"/>
    </location>
</feature>
<keyword evidence="5" id="KW-0175">Coiled coil</keyword>
<feature type="region of interest" description="Disordered" evidence="6">
    <location>
        <begin position="523"/>
        <end position="573"/>
    </location>
</feature>
<protein>
    <submittedName>
        <fullName evidence="10">Methyl-accepting chemotaxis protein</fullName>
    </submittedName>
</protein>
<dbReference type="InterPro" id="IPR047347">
    <property type="entry name" value="YvaQ-like_sensor"/>
</dbReference>
<dbReference type="GO" id="GO:0005886">
    <property type="term" value="C:plasma membrane"/>
    <property type="evidence" value="ECO:0007669"/>
    <property type="project" value="TreeGrafter"/>
</dbReference>
<evidence type="ECO:0000256" key="7">
    <source>
        <dbReference type="SAM" id="Phobius"/>
    </source>
</evidence>
<accession>A0A916U5Z4</accession>
<evidence type="ECO:0000313" key="10">
    <source>
        <dbReference type="EMBL" id="GGC61488.1"/>
    </source>
</evidence>
<evidence type="ECO:0000256" key="4">
    <source>
        <dbReference type="PROSITE-ProRule" id="PRU00284"/>
    </source>
</evidence>
<dbReference type="EMBL" id="BMED01000001">
    <property type="protein sequence ID" value="GGC61488.1"/>
    <property type="molecule type" value="Genomic_DNA"/>
</dbReference>
<dbReference type="Gene3D" id="1.10.287.950">
    <property type="entry name" value="Methyl-accepting chemotaxis protein"/>
    <property type="match status" value="1"/>
</dbReference>
<dbReference type="GO" id="GO:0006935">
    <property type="term" value="P:chemotaxis"/>
    <property type="evidence" value="ECO:0007669"/>
    <property type="project" value="TreeGrafter"/>
</dbReference>
<dbReference type="SUPFAM" id="SSF58104">
    <property type="entry name" value="Methyl-accepting chemotaxis protein (MCP) signaling domain"/>
    <property type="match status" value="1"/>
</dbReference>
<keyword evidence="7" id="KW-0472">Membrane</keyword>
<evidence type="ECO:0000256" key="5">
    <source>
        <dbReference type="SAM" id="Coils"/>
    </source>
</evidence>
<keyword evidence="7" id="KW-1133">Transmembrane helix</keyword>
<feature type="domain" description="HAMP" evidence="9">
    <location>
        <begin position="213"/>
        <end position="265"/>
    </location>
</feature>
<dbReference type="FunFam" id="1.10.287.950:FF:000001">
    <property type="entry name" value="Methyl-accepting chemotaxis sensory transducer"/>
    <property type="match status" value="1"/>
</dbReference>
<feature type="coiled-coil region" evidence="5">
    <location>
        <begin position="477"/>
        <end position="508"/>
    </location>
</feature>
<dbReference type="PROSITE" id="PS50111">
    <property type="entry name" value="CHEMOTAXIS_TRANSDUC_2"/>
    <property type="match status" value="1"/>
</dbReference>
<dbReference type="SMART" id="SM00304">
    <property type="entry name" value="HAMP"/>
    <property type="match status" value="1"/>
</dbReference>
<evidence type="ECO:0000256" key="2">
    <source>
        <dbReference type="ARBA" id="ARBA00022481"/>
    </source>
</evidence>
<comment type="similarity">
    <text evidence="3">Belongs to the methyl-accepting chemotaxis (MCP) protein family.</text>
</comment>
<keyword evidence="11" id="KW-1185">Reference proteome</keyword>
<dbReference type="PANTHER" id="PTHR43531">
    <property type="entry name" value="PROTEIN ICFG"/>
    <property type="match status" value="1"/>
</dbReference>
<dbReference type="InterPro" id="IPR003660">
    <property type="entry name" value="HAMP_dom"/>
</dbReference>
<reference evidence="10" key="1">
    <citation type="journal article" date="2014" name="Int. J. Syst. Evol. Microbiol.">
        <title>Complete genome sequence of Corynebacterium casei LMG S-19264T (=DSM 44701T), isolated from a smear-ripened cheese.</title>
        <authorList>
            <consortium name="US DOE Joint Genome Institute (JGI-PGF)"/>
            <person name="Walter F."/>
            <person name="Albersmeier A."/>
            <person name="Kalinowski J."/>
            <person name="Ruckert C."/>
        </authorList>
    </citation>
    <scope>NUCLEOTIDE SEQUENCE</scope>
    <source>
        <strain evidence="10">CGMCC 1.10998</strain>
    </source>
</reference>
<keyword evidence="4" id="KW-0807">Transducer</keyword>
<dbReference type="CDD" id="cd11386">
    <property type="entry name" value="MCP_signal"/>
    <property type="match status" value="1"/>
</dbReference>
<organism evidence="10 11">
    <name type="scientific">Undibacterium terreum</name>
    <dbReference type="NCBI Taxonomy" id="1224302"/>
    <lineage>
        <taxon>Bacteria</taxon>
        <taxon>Pseudomonadati</taxon>
        <taxon>Pseudomonadota</taxon>
        <taxon>Betaproteobacteria</taxon>
        <taxon>Burkholderiales</taxon>
        <taxon>Oxalobacteraceae</taxon>
        <taxon>Undibacterium</taxon>
    </lineage>
</organism>
<dbReference type="PANTHER" id="PTHR43531:SF14">
    <property type="entry name" value="METHYL-ACCEPTING CHEMOTAXIS PROTEIN I-RELATED"/>
    <property type="match status" value="1"/>
</dbReference>
<dbReference type="GO" id="GO:0007165">
    <property type="term" value="P:signal transduction"/>
    <property type="evidence" value="ECO:0007669"/>
    <property type="project" value="UniProtKB-KW"/>
</dbReference>
<dbReference type="InterPro" id="IPR004089">
    <property type="entry name" value="MCPsignal_dom"/>
</dbReference>
<feature type="transmembrane region" description="Helical" evidence="7">
    <location>
        <begin position="12"/>
        <end position="33"/>
    </location>
</feature>
<keyword evidence="2" id="KW-0488">Methylation</keyword>
<evidence type="ECO:0000313" key="11">
    <source>
        <dbReference type="Proteomes" id="UP000637423"/>
    </source>
</evidence>
<dbReference type="RefSeq" id="WP_188564449.1">
    <property type="nucleotide sequence ID" value="NZ_BMED01000001.1"/>
</dbReference>
<sequence>MNMFKNIGIGKRLGMGFAVILAFSMLITAIGIWRLQTVASATREMMQLPLAKERMISDWYSNLHSAVSRTTAIAKSSDTALGPYFKEAAAASSKASAELQSKLEPLVSGEAETQLFKQIGELRKVYLSSRDEAAKFKAAGQAEDAERVFSQVFVPGAARYEGLMLDWVKMQRDTIDASAKRIDEVAAAATRLLLLLALLSLVFGVVCAWLLTTGITRPLRNAVDAARRVAGGDLTGEIAVDSTDETGQLLQALREMNSSLLNIVTEVRNGTENIATSSSEIAAGNQDLSSRTEQQASSLEETASSMEELTSTVKNNADNARQANQLAASASSVAVKGGDVVAQVVGTMDSINDSSKKIVDIISVIDGIAFQTNILALNAAVEAARAGEQGRGFAVVATEVRNLAQRSASAAKEIKTLIGDSVDKVNVGNKLVAEAGTTMQEIVSSVQRVTDIISEITAASTEQSVGIEEVNTAIGQMDQVTQQNAALVEEAAAAAESMQNQAANLAQVVSVFKVNQSAAHGSAVSAASASTRRKAPAVAVRAAAKPVSKPASKPAPRQLSRASSQADDSWEEF</sequence>
<dbReference type="InterPro" id="IPR024478">
    <property type="entry name" value="HlyB_4HB_MCP"/>
</dbReference>
<evidence type="ECO:0000259" key="9">
    <source>
        <dbReference type="PROSITE" id="PS50885"/>
    </source>
</evidence>
<evidence type="ECO:0000256" key="1">
    <source>
        <dbReference type="ARBA" id="ARBA00004370"/>
    </source>
</evidence>
<dbReference type="AlphaFoldDB" id="A0A916U5Z4"/>
<name>A0A916U5Z4_9BURK</name>
<proteinExistence type="inferred from homology"/>
<dbReference type="Pfam" id="PF00015">
    <property type="entry name" value="MCPsignal"/>
    <property type="match status" value="1"/>
</dbReference>
<feature type="region of interest" description="Disordered" evidence="6">
    <location>
        <begin position="282"/>
        <end position="309"/>
    </location>
</feature>
<feature type="compositionally biased region" description="Low complexity" evidence="6">
    <location>
        <begin position="523"/>
        <end position="557"/>
    </location>
</feature>
<evidence type="ECO:0000256" key="6">
    <source>
        <dbReference type="SAM" id="MobiDB-lite"/>
    </source>
</evidence>
<evidence type="ECO:0000256" key="3">
    <source>
        <dbReference type="ARBA" id="ARBA00029447"/>
    </source>
</evidence>
<comment type="subcellular location">
    <subcellularLocation>
        <location evidence="1">Membrane</location>
    </subcellularLocation>
</comment>
<dbReference type="GO" id="GO:0004888">
    <property type="term" value="F:transmembrane signaling receptor activity"/>
    <property type="evidence" value="ECO:0007669"/>
    <property type="project" value="TreeGrafter"/>
</dbReference>
<dbReference type="CDD" id="cd19411">
    <property type="entry name" value="MCP2201-like_sensor"/>
    <property type="match status" value="1"/>
</dbReference>
<dbReference type="PROSITE" id="PS50885">
    <property type="entry name" value="HAMP"/>
    <property type="match status" value="1"/>
</dbReference>
<dbReference type="InterPro" id="IPR051310">
    <property type="entry name" value="MCP_chemotaxis"/>
</dbReference>
<dbReference type="Proteomes" id="UP000637423">
    <property type="component" value="Unassembled WGS sequence"/>
</dbReference>